<dbReference type="GO" id="GO:0005975">
    <property type="term" value="P:carbohydrate metabolic process"/>
    <property type="evidence" value="ECO:0007669"/>
    <property type="project" value="InterPro"/>
</dbReference>
<reference evidence="5" key="1">
    <citation type="submission" date="2015-06" db="EMBL/GenBank/DDBJ databases">
        <title>Comparative genomics of Burkholderia leaf nodule symbionts.</title>
        <authorList>
            <person name="Carlier A."/>
            <person name="Eberl L."/>
            <person name="Pinto-Carbo M."/>
        </authorList>
    </citation>
    <scope>NUCLEOTIDE SEQUENCE [LARGE SCALE GENOMIC DNA]</scope>
    <source>
        <strain evidence="5">UZHbot4</strain>
    </source>
</reference>
<comment type="caution">
    <text evidence="4">The sequence shown here is derived from an EMBL/GenBank/DDBJ whole genome shotgun (WGS) entry which is preliminary data.</text>
</comment>
<keyword evidence="2 4" id="KW-0413">Isomerase</keyword>
<dbReference type="PANTHER" id="PTHR15108">
    <property type="entry name" value="N-ACYLGLUCOSAMINE-2-EPIMERASE"/>
    <property type="match status" value="1"/>
</dbReference>
<dbReference type="Pfam" id="PF07221">
    <property type="entry name" value="GlcNAc_2-epim"/>
    <property type="match status" value="1"/>
</dbReference>
<dbReference type="InterPro" id="IPR008928">
    <property type="entry name" value="6-hairpin_glycosidase_sf"/>
</dbReference>
<evidence type="ECO:0000313" key="5">
    <source>
        <dbReference type="Proteomes" id="UP000036959"/>
    </source>
</evidence>
<dbReference type="SUPFAM" id="SSF48208">
    <property type="entry name" value="Six-hairpin glycosidases"/>
    <property type="match status" value="1"/>
</dbReference>
<proteinExistence type="inferred from homology"/>
<dbReference type="EC" id="5.3.1.8" evidence="4"/>
<evidence type="ECO:0000256" key="1">
    <source>
        <dbReference type="ARBA" id="ARBA00008558"/>
    </source>
</evidence>
<dbReference type="Gene3D" id="1.50.10.10">
    <property type="match status" value="1"/>
</dbReference>
<comment type="similarity">
    <text evidence="1">Belongs to the N-acylglucosamine 2-epimerase family.</text>
</comment>
<keyword evidence="5" id="KW-1185">Reference proteome</keyword>
<organism evidence="4 5">
    <name type="scientific">Candidatus Burkholderia verschuerenii</name>
    <dbReference type="NCBI Taxonomy" id="242163"/>
    <lineage>
        <taxon>Bacteria</taxon>
        <taxon>Pseudomonadati</taxon>
        <taxon>Pseudomonadota</taxon>
        <taxon>Betaproteobacteria</taxon>
        <taxon>Burkholderiales</taxon>
        <taxon>Burkholderiaceae</taxon>
        <taxon>Burkholderia</taxon>
    </lineage>
</organism>
<dbReference type="EMBL" id="LFJJ01000083">
    <property type="protein sequence ID" value="KND60071.1"/>
    <property type="molecule type" value="Genomic_DNA"/>
</dbReference>
<evidence type="ECO:0000256" key="3">
    <source>
        <dbReference type="SAM" id="MobiDB-lite"/>
    </source>
</evidence>
<evidence type="ECO:0000256" key="2">
    <source>
        <dbReference type="ARBA" id="ARBA00023235"/>
    </source>
</evidence>
<protein>
    <submittedName>
        <fullName evidence="4">Mannose-6-phosphate isomerase</fullName>
        <ecNumber evidence="4">5.3.1.8</ecNumber>
    </submittedName>
</protein>
<dbReference type="AlphaFoldDB" id="A0A0L0MCR9"/>
<sequence length="378" mass="41310">MQQQQSNGSSTSLTEGMQASNPASRGALHAHFSDVVMPIWRGPGFNDALRLPFEAVAPADHAPLPPKRYRAMACARQLFVFSDAGDLAHAATLFASLRHYFQDTRYGGWFYSVDAQGAPLERQKDLYTHAFVVFACAHYAKKSGDKDAFAIIDETSRLIETRFTERGALLNAILAEDFGATLEGPLQNPLMHLAEAWLAARDATSDALYDTRLHDLTRAVADTFVHEASGCIAELPMGAAGNRLEPGHQFEWYFLCAGSGHAAFGAAGLDTRLARAFDFAQRYGVDAETGGVCAALDEAGRVIDATQRIWAQTEYLRAMATRGDDREDVTQQIARFAARFLHARGWVECRSADGEIVRAEMPSTTPYHLATSYAALPA</sequence>
<dbReference type="Proteomes" id="UP000036959">
    <property type="component" value="Unassembled WGS sequence"/>
</dbReference>
<dbReference type="GO" id="GO:0004476">
    <property type="term" value="F:mannose-6-phosphate isomerase activity"/>
    <property type="evidence" value="ECO:0007669"/>
    <property type="project" value="UniProtKB-EC"/>
</dbReference>
<dbReference type="InterPro" id="IPR010819">
    <property type="entry name" value="AGE/CE"/>
</dbReference>
<name>A0A0L0MCR9_9BURK</name>
<dbReference type="PATRIC" id="fig|242163.4.peg.6704"/>
<dbReference type="RefSeq" id="WP_083452205.1">
    <property type="nucleotide sequence ID" value="NZ_LFJJ01000083.1"/>
</dbReference>
<feature type="region of interest" description="Disordered" evidence="3">
    <location>
        <begin position="1"/>
        <end position="21"/>
    </location>
</feature>
<dbReference type="InterPro" id="IPR012341">
    <property type="entry name" value="6hp_glycosidase-like_sf"/>
</dbReference>
<gene>
    <name evidence="4" type="ORF">BVER_00072c</name>
</gene>
<evidence type="ECO:0000313" key="4">
    <source>
        <dbReference type="EMBL" id="KND60071.1"/>
    </source>
</evidence>
<accession>A0A0L0MCR9</accession>